<evidence type="ECO:0000256" key="8">
    <source>
        <dbReference type="ARBA" id="ARBA00022840"/>
    </source>
</evidence>
<evidence type="ECO:0000256" key="2">
    <source>
        <dbReference type="ARBA" id="ARBA00022527"/>
    </source>
</evidence>
<dbReference type="EMBL" id="CM001223">
    <property type="protein sequence ID" value="KEH21706.1"/>
    <property type="molecule type" value="Genomic_DNA"/>
</dbReference>
<dbReference type="GO" id="GO:0004674">
    <property type="term" value="F:protein serine/threonine kinase activity"/>
    <property type="evidence" value="ECO:0007669"/>
    <property type="project" value="UniProtKB-KW"/>
</dbReference>
<dbReference type="FunFam" id="2.60.120.430:FF:000007">
    <property type="entry name" value="FERONIA receptor-like kinase"/>
    <property type="match status" value="1"/>
</dbReference>
<evidence type="ECO:0000313" key="16">
    <source>
        <dbReference type="EMBL" id="KEH21706.1"/>
    </source>
</evidence>
<dbReference type="SMART" id="SM00220">
    <property type="entry name" value="S_TKc"/>
    <property type="match status" value="1"/>
</dbReference>
<dbReference type="Pfam" id="PF12819">
    <property type="entry name" value="Malectin_like"/>
    <property type="match status" value="1"/>
</dbReference>
<reference evidence="17" key="3">
    <citation type="submission" date="2015-04" db="UniProtKB">
        <authorList>
            <consortium name="EnsemblPlants"/>
        </authorList>
    </citation>
    <scope>IDENTIFICATION</scope>
    <source>
        <strain evidence="17">cv. Jemalong A17</strain>
    </source>
</reference>
<dbReference type="Gene3D" id="2.60.120.430">
    <property type="entry name" value="Galactose-binding lectin"/>
    <property type="match status" value="2"/>
</dbReference>
<keyword evidence="10 13" id="KW-0472">Membrane</keyword>
<evidence type="ECO:0000256" key="13">
    <source>
        <dbReference type="SAM" id="Phobius"/>
    </source>
</evidence>
<dbReference type="CDD" id="cd14066">
    <property type="entry name" value="STKc_IRAK"/>
    <property type="match status" value="1"/>
</dbReference>
<evidence type="ECO:0000256" key="10">
    <source>
        <dbReference type="ARBA" id="ARBA00023136"/>
    </source>
</evidence>
<dbReference type="GO" id="GO:0005524">
    <property type="term" value="F:ATP binding"/>
    <property type="evidence" value="ECO:0007669"/>
    <property type="project" value="UniProtKB-UniRule"/>
</dbReference>
<dbReference type="InterPro" id="IPR001245">
    <property type="entry name" value="Ser-Thr/Tyr_kinase_cat_dom"/>
</dbReference>
<evidence type="ECO:0000256" key="4">
    <source>
        <dbReference type="ARBA" id="ARBA00022692"/>
    </source>
</evidence>
<feature type="binding site" evidence="12">
    <location>
        <position position="547"/>
    </location>
    <ligand>
        <name>ATP</name>
        <dbReference type="ChEBI" id="CHEBI:30616"/>
    </ligand>
</feature>
<dbReference type="GO" id="GO:0004714">
    <property type="term" value="F:transmembrane receptor protein tyrosine kinase activity"/>
    <property type="evidence" value="ECO:0007669"/>
    <property type="project" value="InterPro"/>
</dbReference>
<keyword evidence="18" id="KW-1185">Reference proteome</keyword>
<dbReference type="InterPro" id="IPR024788">
    <property type="entry name" value="Malectin-like_Carb-bd_dom"/>
</dbReference>
<evidence type="ECO:0000259" key="15">
    <source>
        <dbReference type="PROSITE" id="PS50011"/>
    </source>
</evidence>
<keyword evidence="7 16" id="KW-0418">Kinase</keyword>
<organism evidence="16 18">
    <name type="scientific">Medicago truncatula</name>
    <name type="common">Barrel medic</name>
    <name type="synonym">Medicago tribuloides</name>
    <dbReference type="NCBI Taxonomy" id="3880"/>
    <lineage>
        <taxon>Eukaryota</taxon>
        <taxon>Viridiplantae</taxon>
        <taxon>Streptophyta</taxon>
        <taxon>Embryophyta</taxon>
        <taxon>Tracheophyta</taxon>
        <taxon>Spermatophyta</taxon>
        <taxon>Magnoliopsida</taxon>
        <taxon>eudicotyledons</taxon>
        <taxon>Gunneridae</taxon>
        <taxon>Pentapetalae</taxon>
        <taxon>rosids</taxon>
        <taxon>fabids</taxon>
        <taxon>Fabales</taxon>
        <taxon>Fabaceae</taxon>
        <taxon>Papilionoideae</taxon>
        <taxon>50 kb inversion clade</taxon>
        <taxon>NPAAA clade</taxon>
        <taxon>Hologalegina</taxon>
        <taxon>IRL clade</taxon>
        <taxon>Trifolieae</taxon>
        <taxon>Medicago</taxon>
    </lineage>
</organism>
<evidence type="ECO:0000256" key="11">
    <source>
        <dbReference type="ARBA" id="ARBA00023180"/>
    </source>
</evidence>
<keyword evidence="8 12" id="KW-0067">ATP-binding</keyword>
<evidence type="ECO:0000256" key="12">
    <source>
        <dbReference type="PROSITE-ProRule" id="PRU10141"/>
    </source>
</evidence>
<keyword evidence="6 12" id="KW-0547">Nucleotide-binding</keyword>
<dbReference type="FunFam" id="3.30.200.20:FF:000039">
    <property type="entry name" value="receptor-like protein kinase FERONIA"/>
    <property type="match status" value="1"/>
</dbReference>
<dbReference type="FunFam" id="2.60.120.430:FF:000003">
    <property type="entry name" value="FERONIA receptor-like kinase"/>
    <property type="match status" value="1"/>
</dbReference>
<evidence type="ECO:0000313" key="17">
    <source>
        <dbReference type="EnsemblPlants" id="KEH21706"/>
    </source>
</evidence>
<keyword evidence="2" id="KW-0723">Serine/threonine-protein kinase</keyword>
<accession>A0A072TWY3</accession>
<dbReference type="GO" id="GO:0004672">
    <property type="term" value="F:protein kinase activity"/>
    <property type="evidence" value="ECO:0000318"/>
    <property type="project" value="GO_Central"/>
</dbReference>
<comment type="subcellular location">
    <subcellularLocation>
        <location evidence="1">Membrane</location>
        <topology evidence="1">Single-pass type I membrane protein</topology>
    </subcellularLocation>
</comment>
<evidence type="ECO:0000256" key="3">
    <source>
        <dbReference type="ARBA" id="ARBA00022679"/>
    </source>
</evidence>
<dbReference type="HOGENOM" id="CLU_000288_42_5_1"/>
<keyword evidence="3" id="KW-0808">Transferase</keyword>
<evidence type="ECO:0000256" key="7">
    <source>
        <dbReference type="ARBA" id="ARBA00022777"/>
    </source>
</evidence>
<dbReference type="Gene3D" id="3.30.200.20">
    <property type="entry name" value="Phosphorylase Kinase, domain 1"/>
    <property type="match status" value="1"/>
</dbReference>
<evidence type="ECO:0000256" key="14">
    <source>
        <dbReference type="SAM" id="SignalP"/>
    </source>
</evidence>
<keyword evidence="11" id="KW-0325">Glycoprotein</keyword>
<dbReference type="PROSITE" id="PS00107">
    <property type="entry name" value="PROTEIN_KINASE_ATP"/>
    <property type="match status" value="1"/>
</dbReference>
<dbReference type="PROSITE" id="PS50011">
    <property type="entry name" value="PROTEIN_KINASE_DOM"/>
    <property type="match status" value="1"/>
</dbReference>
<evidence type="ECO:0000256" key="9">
    <source>
        <dbReference type="ARBA" id="ARBA00022989"/>
    </source>
</evidence>
<sequence>MANTINKKNYTKISILSLILLLFPLLATSYNPIYNIAISCGSSTNTTALDSRIWVGDNNDNTKLFTFIEPKTTNPSPKTSLKSPNFTVPYTHARVSFSNFTYSFSSITVSPVFLRLYFYPASYQNFEPSNALFSVKVNNNLTLLQNFNPSLWLHHDENNIIKEYCIQIKTNEKLNITFIPTSNVSYAFINGIEVVSMPSFLYYTNLSDQDYRIKLDGSEDIPYQILNDKALEMVYRVNVGRIQVPPNQDTGMFRNWDNDYPRYLEKQYPLSVSNDYEHHLNYLKNAIPNYTAPEAVYLTARSLEMKLLVSNGFGVSSSWENDFNVTWNFEVDSGFTYMVRLHFCEFDPDITNKGDRVFQIFIDNTLVEEKADVIGWSGARLVPVHKDYAMSMDYQEGSSQLERANLSIKLQPLTEYNGFILNGIEILKISDKNNNLAIAVSTQSSKITKITPLVAIVVVTSVSGLVLAISMGITVFWIIRRCHNVMEDNLLKTKNGESLPPHLCRSFTIAEIKAATNNFDDAFIIGVGGFGNVYKGCVDGSTLVAVKRLKSGSQQGANEFMNEIELLSQLRHIHLVSLVGYCNDDTEMILVYEFMQHGTLCEYLYGSNNEPLPWRQRLEILLGAARGLNYLHAEVKHKIIHRDVKSTNILLDEKWIAKVSDFGLSKVGPTGISTTHISTMVKGSLGYLDPEYYMFQRLTLKSDVYSFGVVLLEVLCARPPLVRNLDKNTASLVCWFKRCYEEGVAIEQIVDPFLRDSITGECLEYYCKLALSCLHDDGIQRPSMSQVVGGLEFALQLVVSEEDYDVCTTQKEITCIKGLRFSQSMSDEGSGMHFARSQTFKESTISASVGNSSHNIFFEFPSWQTQCWKSSTRGALIFVPEPLNHFQSSYRYRTTRRMKKTMVGGMLFGV</sequence>
<dbReference type="InterPro" id="IPR045272">
    <property type="entry name" value="ANXUR1/2-like"/>
</dbReference>
<evidence type="ECO:0000313" key="18">
    <source>
        <dbReference type="Proteomes" id="UP000002051"/>
    </source>
</evidence>
<dbReference type="PANTHER" id="PTHR34590">
    <property type="entry name" value="OS03G0124300 PROTEIN-RELATED"/>
    <property type="match status" value="1"/>
</dbReference>
<keyword evidence="16" id="KW-0675">Receptor</keyword>
<gene>
    <name evidence="16" type="ordered locus">MTR_7g015250</name>
</gene>
<protein>
    <submittedName>
        <fullName evidence="16">Receptor-like kinase feronia-like protein</fullName>
    </submittedName>
</protein>
<dbReference type="InterPro" id="IPR011009">
    <property type="entry name" value="Kinase-like_dom_sf"/>
</dbReference>
<dbReference type="PROSITE" id="PS00108">
    <property type="entry name" value="PROTEIN_KINASE_ST"/>
    <property type="match status" value="1"/>
</dbReference>
<dbReference type="SUPFAM" id="SSF56112">
    <property type="entry name" value="Protein kinase-like (PK-like)"/>
    <property type="match status" value="1"/>
</dbReference>
<dbReference type="InterPro" id="IPR008271">
    <property type="entry name" value="Ser/Thr_kinase_AS"/>
</dbReference>
<keyword evidence="9 13" id="KW-1133">Transmembrane helix</keyword>
<dbReference type="Pfam" id="PF07714">
    <property type="entry name" value="PK_Tyr_Ser-Thr"/>
    <property type="match status" value="1"/>
</dbReference>
<dbReference type="Proteomes" id="UP000002051">
    <property type="component" value="Unassembled WGS sequence"/>
</dbReference>
<dbReference type="PANTHER" id="PTHR34590:SF15">
    <property type="entry name" value="PROTEIN KINASE DOMAIN-CONTAINING PROTEIN"/>
    <property type="match status" value="1"/>
</dbReference>
<dbReference type="Gene3D" id="1.10.510.10">
    <property type="entry name" value="Transferase(Phosphotransferase) domain 1"/>
    <property type="match status" value="1"/>
</dbReference>
<feature type="signal peptide" evidence="14">
    <location>
        <begin position="1"/>
        <end position="29"/>
    </location>
</feature>
<keyword evidence="5 14" id="KW-0732">Signal</keyword>
<reference evidence="16 18" key="2">
    <citation type="journal article" date="2014" name="BMC Genomics">
        <title>An improved genome release (version Mt4.0) for the model legume Medicago truncatula.</title>
        <authorList>
            <person name="Tang H."/>
            <person name="Krishnakumar V."/>
            <person name="Bidwell S."/>
            <person name="Rosen B."/>
            <person name="Chan A."/>
            <person name="Zhou S."/>
            <person name="Gentzbittel L."/>
            <person name="Childs K.L."/>
            <person name="Yandell M."/>
            <person name="Gundlach H."/>
            <person name="Mayer K.F."/>
            <person name="Schwartz D.C."/>
            <person name="Town C.D."/>
        </authorList>
    </citation>
    <scope>GENOME REANNOTATION</scope>
    <source>
        <strain evidence="16">A17</strain>
        <strain evidence="17 18">cv. Jemalong A17</strain>
    </source>
</reference>
<proteinExistence type="predicted"/>
<evidence type="ECO:0000256" key="1">
    <source>
        <dbReference type="ARBA" id="ARBA00004479"/>
    </source>
</evidence>
<dbReference type="InterPro" id="IPR000719">
    <property type="entry name" value="Prot_kinase_dom"/>
</dbReference>
<evidence type="ECO:0000256" key="5">
    <source>
        <dbReference type="ARBA" id="ARBA00022729"/>
    </source>
</evidence>
<evidence type="ECO:0000256" key="6">
    <source>
        <dbReference type="ARBA" id="ARBA00022741"/>
    </source>
</evidence>
<dbReference type="InterPro" id="IPR017441">
    <property type="entry name" value="Protein_kinase_ATP_BS"/>
</dbReference>
<keyword evidence="4 13" id="KW-0812">Transmembrane</keyword>
<dbReference type="AlphaFoldDB" id="A0A072TWY3"/>
<dbReference type="STRING" id="3880.A0A072TWY3"/>
<name>A0A072TWY3_MEDTR</name>
<feature type="domain" description="Protein kinase" evidence="15">
    <location>
        <begin position="519"/>
        <end position="794"/>
    </location>
</feature>
<dbReference type="GO" id="GO:0010038">
    <property type="term" value="P:response to metal ion"/>
    <property type="evidence" value="ECO:0007669"/>
    <property type="project" value="UniProtKB-ARBA"/>
</dbReference>
<dbReference type="GO" id="GO:0005886">
    <property type="term" value="C:plasma membrane"/>
    <property type="evidence" value="ECO:0000318"/>
    <property type="project" value="GO_Central"/>
</dbReference>
<feature type="chain" id="PRO_5014499062" evidence="14">
    <location>
        <begin position="30"/>
        <end position="910"/>
    </location>
</feature>
<dbReference type="FunFam" id="1.10.510.10:FF:000252">
    <property type="entry name" value="Receptor-like protein kinase FERONIA"/>
    <property type="match status" value="1"/>
</dbReference>
<dbReference type="EnsemblPlants" id="KEH21706">
    <property type="protein sequence ID" value="KEH21706"/>
    <property type="gene ID" value="MTR_7g015250"/>
</dbReference>
<reference evidence="16 18" key="1">
    <citation type="journal article" date="2011" name="Nature">
        <title>The Medicago genome provides insight into the evolution of rhizobial symbioses.</title>
        <authorList>
            <person name="Young N.D."/>
            <person name="Debelle F."/>
            <person name="Oldroyd G.E."/>
            <person name="Geurts R."/>
            <person name="Cannon S.B."/>
            <person name="Udvardi M.K."/>
            <person name="Benedito V.A."/>
            <person name="Mayer K.F."/>
            <person name="Gouzy J."/>
            <person name="Schoof H."/>
            <person name="Van de Peer Y."/>
            <person name="Proost S."/>
            <person name="Cook D.R."/>
            <person name="Meyers B.C."/>
            <person name="Spannagl M."/>
            <person name="Cheung F."/>
            <person name="De Mita S."/>
            <person name="Krishnakumar V."/>
            <person name="Gundlach H."/>
            <person name="Zhou S."/>
            <person name="Mudge J."/>
            <person name="Bharti A.K."/>
            <person name="Murray J.D."/>
            <person name="Naoumkina M.A."/>
            <person name="Rosen B."/>
            <person name="Silverstein K.A."/>
            <person name="Tang H."/>
            <person name="Rombauts S."/>
            <person name="Zhao P.X."/>
            <person name="Zhou P."/>
            <person name="Barbe V."/>
            <person name="Bardou P."/>
            <person name="Bechner M."/>
            <person name="Bellec A."/>
            <person name="Berger A."/>
            <person name="Berges H."/>
            <person name="Bidwell S."/>
            <person name="Bisseling T."/>
            <person name="Choisne N."/>
            <person name="Couloux A."/>
            <person name="Denny R."/>
            <person name="Deshpande S."/>
            <person name="Dai X."/>
            <person name="Doyle J.J."/>
            <person name="Dudez A.M."/>
            <person name="Farmer A.D."/>
            <person name="Fouteau S."/>
            <person name="Franken C."/>
            <person name="Gibelin C."/>
            <person name="Gish J."/>
            <person name="Goldstein S."/>
            <person name="Gonzalez A.J."/>
            <person name="Green P.J."/>
            <person name="Hallab A."/>
            <person name="Hartog M."/>
            <person name="Hua A."/>
            <person name="Humphray S.J."/>
            <person name="Jeong D.H."/>
            <person name="Jing Y."/>
            <person name="Jocker A."/>
            <person name="Kenton S.M."/>
            <person name="Kim D.J."/>
            <person name="Klee K."/>
            <person name="Lai H."/>
            <person name="Lang C."/>
            <person name="Lin S."/>
            <person name="Macmil S.L."/>
            <person name="Magdelenat G."/>
            <person name="Matthews L."/>
            <person name="McCorrison J."/>
            <person name="Monaghan E.L."/>
            <person name="Mun J.H."/>
            <person name="Najar F.Z."/>
            <person name="Nicholson C."/>
            <person name="Noirot C."/>
            <person name="O'Bleness M."/>
            <person name="Paule C.R."/>
            <person name="Poulain J."/>
            <person name="Prion F."/>
            <person name="Qin B."/>
            <person name="Qu C."/>
            <person name="Retzel E.F."/>
            <person name="Riddle C."/>
            <person name="Sallet E."/>
            <person name="Samain S."/>
            <person name="Samson N."/>
            <person name="Sanders I."/>
            <person name="Saurat O."/>
            <person name="Scarpelli C."/>
            <person name="Schiex T."/>
            <person name="Segurens B."/>
            <person name="Severin A.J."/>
            <person name="Sherrier D.J."/>
            <person name="Shi R."/>
            <person name="Sims S."/>
            <person name="Singer S.R."/>
            <person name="Sinharoy S."/>
            <person name="Sterck L."/>
            <person name="Viollet A."/>
            <person name="Wang B.B."/>
            <person name="Wang K."/>
            <person name="Wang M."/>
            <person name="Wang X."/>
            <person name="Warfsmann J."/>
            <person name="Weissenbach J."/>
            <person name="White D.D."/>
            <person name="White J.D."/>
            <person name="Wiley G.B."/>
            <person name="Wincker P."/>
            <person name="Xing Y."/>
            <person name="Yang L."/>
            <person name="Yao Z."/>
            <person name="Ying F."/>
            <person name="Zhai J."/>
            <person name="Zhou L."/>
            <person name="Zuber A."/>
            <person name="Denarie J."/>
            <person name="Dixon R.A."/>
            <person name="May G.D."/>
            <person name="Schwartz D.C."/>
            <person name="Rogers J."/>
            <person name="Quetier F."/>
            <person name="Town C.D."/>
            <person name="Roe B.A."/>
        </authorList>
    </citation>
    <scope>NUCLEOTIDE SEQUENCE [LARGE SCALE GENOMIC DNA]</scope>
    <source>
        <strain evidence="16">A17</strain>
        <strain evidence="17 18">cv. Jemalong A17</strain>
    </source>
</reference>
<feature type="transmembrane region" description="Helical" evidence="13">
    <location>
        <begin position="453"/>
        <end position="479"/>
    </location>
</feature>